<comment type="caution">
    <text evidence="2">The sequence shown here is derived from an EMBL/GenBank/DDBJ whole genome shotgun (WGS) entry which is preliminary data.</text>
</comment>
<feature type="compositionally biased region" description="Basic residues" evidence="1">
    <location>
        <begin position="111"/>
        <end position="120"/>
    </location>
</feature>
<protein>
    <recommendedName>
        <fullName evidence="4">F-box domain-containing protein</fullName>
    </recommendedName>
</protein>
<reference evidence="2 3" key="1">
    <citation type="journal article" date="2011" name="J. Gen. Appl. Microbiol.">
        <title>Draft genome sequencing of the enigmatic yeast Saitoella complicata.</title>
        <authorList>
            <person name="Nishida H."/>
            <person name="Hamamoto M."/>
            <person name="Sugiyama J."/>
        </authorList>
    </citation>
    <scope>NUCLEOTIDE SEQUENCE [LARGE SCALE GENOMIC DNA]</scope>
    <source>
        <strain evidence="2 3">NRRL Y-17804</strain>
    </source>
</reference>
<feature type="region of interest" description="Disordered" evidence="1">
    <location>
        <begin position="96"/>
        <end position="121"/>
    </location>
</feature>
<gene>
    <name evidence="2" type="ORF">G7K_4532-t1</name>
</gene>
<dbReference type="InterPro" id="IPR006553">
    <property type="entry name" value="Leu-rich_rpt_Cys-con_subtyp"/>
</dbReference>
<feature type="region of interest" description="Disordered" evidence="1">
    <location>
        <begin position="137"/>
        <end position="170"/>
    </location>
</feature>
<evidence type="ECO:0000256" key="1">
    <source>
        <dbReference type="SAM" id="MobiDB-lite"/>
    </source>
</evidence>
<keyword evidence="3" id="KW-1185">Reference proteome</keyword>
<proteinExistence type="predicted"/>
<dbReference type="EMBL" id="BACD03000032">
    <property type="protein sequence ID" value="GAO50406.1"/>
    <property type="molecule type" value="Genomic_DNA"/>
</dbReference>
<dbReference type="OMA" id="ANERNWH"/>
<feature type="region of interest" description="Disordered" evidence="1">
    <location>
        <begin position="1"/>
        <end position="58"/>
    </location>
</feature>
<dbReference type="Gene3D" id="3.80.10.10">
    <property type="entry name" value="Ribonuclease Inhibitor"/>
    <property type="match status" value="1"/>
</dbReference>
<feature type="compositionally biased region" description="Polar residues" evidence="1">
    <location>
        <begin position="1"/>
        <end position="28"/>
    </location>
</feature>
<sequence length="489" mass="54808">MFMTDSTPASGPTKRSSAPLSRTLSPSFKDTVKKITSFPDNSPRKRSLKRSQQSTPTVAVVKHASSGLFSSAWESRKLPEIFGRFSSAPRRRIVSTEPLPLQLPSRQDHTRQRRSQRPAAHRALYIPEIMSAIFEHIDGSTPMKSNASQRKRRHSQMSKESGRDNEEIDETSGTLHNCMRVCKAWYPLARDVAEKRVSMSYAEDQRMSSWVSGPAKAGRARELVLHQCNIKQGILADIPEQPFLRSLEMYCCTSAIPPKSLLQSNLRSLSLPGCSLVSDQLLEYITQQCRGLVHLDLRACDLISDRGLKAVAHYCRDLRYLNVGRVNKCENITSSGVSAIARRCVALETIGLAGTAVCDYGLIALARGPSAQTLHRLSVNECAYLTDHCVSILPDLPSLILFEIRGCYIQKASELVRWRSGISGMGRSKRWVEAGETLNHAMHRFEHYAKYWMEMAQQVKALSAPQAVVPQRRKRRQSLRGGSFDGRLR</sequence>
<dbReference type="RefSeq" id="XP_019023914.1">
    <property type="nucleotide sequence ID" value="XM_019166128.1"/>
</dbReference>
<dbReference type="GO" id="GO:0019005">
    <property type="term" value="C:SCF ubiquitin ligase complex"/>
    <property type="evidence" value="ECO:0007669"/>
    <property type="project" value="TreeGrafter"/>
</dbReference>
<organism evidence="2 3">
    <name type="scientific">Saitoella complicata (strain BCRC 22490 / CBS 7301 / JCM 7358 / NBRC 10748 / NRRL Y-17804)</name>
    <dbReference type="NCBI Taxonomy" id="698492"/>
    <lineage>
        <taxon>Eukaryota</taxon>
        <taxon>Fungi</taxon>
        <taxon>Dikarya</taxon>
        <taxon>Ascomycota</taxon>
        <taxon>Taphrinomycotina</taxon>
        <taxon>Taphrinomycotina incertae sedis</taxon>
        <taxon>Saitoella</taxon>
    </lineage>
</organism>
<evidence type="ECO:0000313" key="3">
    <source>
        <dbReference type="Proteomes" id="UP000033140"/>
    </source>
</evidence>
<dbReference type="OrthoDB" id="550575at2759"/>
<dbReference type="InterPro" id="IPR032675">
    <property type="entry name" value="LRR_dom_sf"/>
</dbReference>
<dbReference type="AlphaFoldDB" id="A0A0E9NL59"/>
<dbReference type="Proteomes" id="UP000033140">
    <property type="component" value="Unassembled WGS sequence"/>
</dbReference>
<reference evidence="2 3" key="3">
    <citation type="journal article" date="2015" name="Genome Announc.">
        <title>Draft Genome Sequence of the Archiascomycetous Yeast Saitoella complicata.</title>
        <authorList>
            <person name="Yamauchi K."/>
            <person name="Kondo S."/>
            <person name="Hamamoto M."/>
            <person name="Takahashi Y."/>
            <person name="Ogura Y."/>
            <person name="Hayashi T."/>
            <person name="Nishida H."/>
        </authorList>
    </citation>
    <scope>NUCLEOTIDE SEQUENCE [LARGE SCALE GENOMIC DNA]</scope>
    <source>
        <strain evidence="2 3">NRRL Y-17804</strain>
    </source>
</reference>
<name>A0A0E9NL59_SAICN</name>
<dbReference type="GO" id="GO:0031146">
    <property type="term" value="P:SCF-dependent proteasomal ubiquitin-dependent protein catabolic process"/>
    <property type="evidence" value="ECO:0007669"/>
    <property type="project" value="TreeGrafter"/>
</dbReference>
<accession>A0A0E9NL59</accession>
<dbReference type="SMART" id="SM00367">
    <property type="entry name" value="LRR_CC"/>
    <property type="match status" value="4"/>
</dbReference>
<dbReference type="SUPFAM" id="SSF52047">
    <property type="entry name" value="RNI-like"/>
    <property type="match status" value="1"/>
</dbReference>
<dbReference type="PANTHER" id="PTHR13318">
    <property type="entry name" value="PARTNER OF PAIRED, ISOFORM B-RELATED"/>
    <property type="match status" value="1"/>
</dbReference>
<evidence type="ECO:0008006" key="4">
    <source>
        <dbReference type="Google" id="ProtNLM"/>
    </source>
</evidence>
<reference evidence="2 3" key="2">
    <citation type="journal article" date="2014" name="J. Gen. Appl. Microbiol.">
        <title>The early diverging ascomycetous budding yeast Saitoella complicata has three histone deacetylases belonging to the Clr6, Hos2, and Rpd3 lineages.</title>
        <authorList>
            <person name="Nishida H."/>
            <person name="Matsumoto T."/>
            <person name="Kondo S."/>
            <person name="Hamamoto M."/>
            <person name="Yoshikawa H."/>
        </authorList>
    </citation>
    <scope>NUCLEOTIDE SEQUENCE [LARGE SCALE GENOMIC DNA]</scope>
    <source>
        <strain evidence="2 3">NRRL Y-17804</strain>
    </source>
</reference>
<dbReference type="STRING" id="698492.A0A0E9NL59"/>
<evidence type="ECO:0000313" key="2">
    <source>
        <dbReference type="EMBL" id="GAO50406.1"/>
    </source>
</evidence>
<feature type="region of interest" description="Disordered" evidence="1">
    <location>
        <begin position="466"/>
        <end position="489"/>
    </location>
</feature>